<proteinExistence type="inferred from homology"/>
<dbReference type="NCBIfam" id="NF009855">
    <property type="entry name" value="PRK13321.1"/>
    <property type="match status" value="1"/>
</dbReference>
<evidence type="ECO:0000313" key="17">
    <source>
        <dbReference type="EMBL" id="MBE6833050.1"/>
    </source>
</evidence>
<comment type="subunit">
    <text evidence="5 16">Homodimer.</text>
</comment>
<dbReference type="GO" id="GO:0004594">
    <property type="term" value="F:pantothenate kinase activity"/>
    <property type="evidence" value="ECO:0007669"/>
    <property type="project" value="UniProtKB-UniRule"/>
</dbReference>
<keyword evidence="8 16" id="KW-0808">Transferase</keyword>
<evidence type="ECO:0000256" key="16">
    <source>
        <dbReference type="HAMAP-Rule" id="MF_01274"/>
    </source>
</evidence>
<evidence type="ECO:0000256" key="13">
    <source>
        <dbReference type="ARBA" id="ARBA00022993"/>
    </source>
</evidence>
<feature type="binding site" evidence="16">
    <location>
        <position position="178"/>
    </location>
    <ligand>
        <name>substrate</name>
    </ligand>
</feature>
<reference evidence="17" key="1">
    <citation type="submission" date="2019-04" db="EMBL/GenBank/DDBJ databases">
        <title>Evolution of Biomass-Degrading Anaerobic Consortia Revealed by Metagenomics.</title>
        <authorList>
            <person name="Peng X."/>
        </authorList>
    </citation>
    <scope>NUCLEOTIDE SEQUENCE</scope>
    <source>
        <strain evidence="17">SIG551</strain>
    </source>
</reference>
<evidence type="ECO:0000256" key="9">
    <source>
        <dbReference type="ARBA" id="ARBA00022741"/>
    </source>
</evidence>
<comment type="cofactor">
    <cofactor evidence="2">
        <name>K(+)</name>
        <dbReference type="ChEBI" id="CHEBI:29103"/>
    </cofactor>
</comment>
<evidence type="ECO:0000256" key="10">
    <source>
        <dbReference type="ARBA" id="ARBA00022777"/>
    </source>
</evidence>
<evidence type="ECO:0000256" key="2">
    <source>
        <dbReference type="ARBA" id="ARBA00001958"/>
    </source>
</evidence>
<evidence type="ECO:0000256" key="14">
    <source>
        <dbReference type="ARBA" id="ARBA00038036"/>
    </source>
</evidence>
<keyword evidence="7 16" id="KW-0963">Cytoplasm</keyword>
<keyword evidence="11 16" id="KW-0067">ATP-binding</keyword>
<comment type="subcellular location">
    <subcellularLocation>
        <location evidence="3 16">Cytoplasm</location>
    </subcellularLocation>
</comment>
<keyword evidence="13 16" id="KW-0173">Coenzyme A biosynthesis</keyword>
<evidence type="ECO:0000256" key="4">
    <source>
        <dbReference type="ARBA" id="ARBA00005225"/>
    </source>
</evidence>
<keyword evidence="10 16" id="KW-0418">Kinase</keyword>
<feature type="binding site" evidence="16">
    <location>
        <position position="126"/>
    </location>
    <ligand>
        <name>ATP</name>
        <dbReference type="ChEBI" id="CHEBI:30616"/>
    </ligand>
</feature>
<dbReference type="Proteomes" id="UP000754750">
    <property type="component" value="Unassembled WGS sequence"/>
</dbReference>
<dbReference type="GO" id="GO:0005524">
    <property type="term" value="F:ATP binding"/>
    <property type="evidence" value="ECO:0007669"/>
    <property type="project" value="UniProtKB-UniRule"/>
</dbReference>
<evidence type="ECO:0000256" key="1">
    <source>
        <dbReference type="ARBA" id="ARBA00001206"/>
    </source>
</evidence>
<evidence type="ECO:0000256" key="5">
    <source>
        <dbReference type="ARBA" id="ARBA00011738"/>
    </source>
</evidence>
<evidence type="ECO:0000256" key="3">
    <source>
        <dbReference type="ARBA" id="ARBA00004496"/>
    </source>
</evidence>
<dbReference type="InterPro" id="IPR043129">
    <property type="entry name" value="ATPase_NBD"/>
</dbReference>
<dbReference type="PANTHER" id="PTHR34265:SF1">
    <property type="entry name" value="TYPE III PANTOTHENATE KINASE"/>
    <property type="match status" value="1"/>
</dbReference>
<feature type="binding site" evidence="16">
    <location>
        <position position="123"/>
    </location>
    <ligand>
        <name>K(+)</name>
        <dbReference type="ChEBI" id="CHEBI:29103"/>
    </ligand>
</feature>
<dbReference type="CDD" id="cd24015">
    <property type="entry name" value="ASKHA_NBD_PanK-III"/>
    <property type="match status" value="1"/>
</dbReference>
<dbReference type="GO" id="GO:0015937">
    <property type="term" value="P:coenzyme A biosynthetic process"/>
    <property type="evidence" value="ECO:0007669"/>
    <property type="project" value="UniProtKB-UniRule"/>
</dbReference>
<comment type="catalytic activity">
    <reaction evidence="1 16">
        <text>(R)-pantothenate + ATP = (R)-4'-phosphopantothenate + ADP + H(+)</text>
        <dbReference type="Rhea" id="RHEA:16373"/>
        <dbReference type="ChEBI" id="CHEBI:10986"/>
        <dbReference type="ChEBI" id="CHEBI:15378"/>
        <dbReference type="ChEBI" id="CHEBI:29032"/>
        <dbReference type="ChEBI" id="CHEBI:30616"/>
        <dbReference type="ChEBI" id="CHEBI:456216"/>
        <dbReference type="EC" id="2.7.1.33"/>
    </reaction>
</comment>
<keyword evidence="9 16" id="KW-0547">Nucleotide-binding</keyword>
<name>A0A928KW06_9FIRM</name>
<comment type="cofactor">
    <cofactor evidence="16">
        <name>NH4(+)</name>
        <dbReference type="ChEBI" id="CHEBI:28938"/>
    </cofactor>
    <cofactor evidence="16">
        <name>K(+)</name>
        <dbReference type="ChEBI" id="CHEBI:29103"/>
    </cofactor>
    <text evidence="16">A monovalent cation. Ammonium or potassium.</text>
</comment>
<evidence type="ECO:0000256" key="15">
    <source>
        <dbReference type="ARBA" id="ARBA00040883"/>
    </source>
</evidence>
<accession>A0A928KW06</accession>
<dbReference type="EC" id="2.7.1.33" evidence="6 16"/>
<feature type="active site" description="Proton acceptor" evidence="16">
    <location>
        <position position="103"/>
    </location>
</feature>
<dbReference type="Pfam" id="PF03309">
    <property type="entry name" value="Pan_kinase"/>
    <property type="match status" value="1"/>
</dbReference>
<organism evidence="17 18">
    <name type="scientific">Faecalispora sporosphaeroides</name>
    <dbReference type="NCBI Taxonomy" id="1549"/>
    <lineage>
        <taxon>Bacteria</taxon>
        <taxon>Bacillati</taxon>
        <taxon>Bacillota</taxon>
        <taxon>Clostridia</taxon>
        <taxon>Eubacteriales</taxon>
        <taxon>Oscillospiraceae</taxon>
        <taxon>Faecalispora</taxon>
    </lineage>
</organism>
<evidence type="ECO:0000256" key="8">
    <source>
        <dbReference type="ARBA" id="ARBA00022679"/>
    </source>
</evidence>
<evidence type="ECO:0000256" key="12">
    <source>
        <dbReference type="ARBA" id="ARBA00022958"/>
    </source>
</evidence>
<keyword evidence="16" id="KW-0479">Metal-binding</keyword>
<evidence type="ECO:0000256" key="11">
    <source>
        <dbReference type="ARBA" id="ARBA00022840"/>
    </source>
</evidence>
<dbReference type="EMBL" id="SVNY01000002">
    <property type="protein sequence ID" value="MBE6833050.1"/>
    <property type="molecule type" value="Genomic_DNA"/>
</dbReference>
<dbReference type="HAMAP" id="MF_01274">
    <property type="entry name" value="Pantothen_kinase_3"/>
    <property type="match status" value="1"/>
</dbReference>
<comment type="pathway">
    <text evidence="4 16">Cofactor biosynthesis; coenzyme A biosynthesis; CoA from (R)-pantothenate: step 1/5.</text>
</comment>
<evidence type="ECO:0000256" key="7">
    <source>
        <dbReference type="ARBA" id="ARBA00022490"/>
    </source>
</evidence>
<dbReference type="Gene3D" id="3.30.420.40">
    <property type="match status" value="2"/>
</dbReference>
<keyword evidence="12 16" id="KW-0630">Potassium</keyword>
<comment type="caution">
    <text evidence="16">Lacks conserved residue(s) required for the propagation of feature annotation.</text>
</comment>
<comment type="similarity">
    <text evidence="14 16">Belongs to the type III pantothenate kinase family.</text>
</comment>
<evidence type="ECO:0000256" key="6">
    <source>
        <dbReference type="ARBA" id="ARBA00012102"/>
    </source>
</evidence>
<feature type="binding site" evidence="16">
    <location>
        <begin position="101"/>
        <end position="104"/>
    </location>
    <ligand>
        <name>substrate</name>
    </ligand>
</feature>
<dbReference type="SUPFAM" id="SSF53067">
    <property type="entry name" value="Actin-like ATPase domain"/>
    <property type="match status" value="2"/>
</dbReference>
<dbReference type="AlphaFoldDB" id="A0A928KW06"/>
<protein>
    <recommendedName>
        <fullName evidence="15 16">Type III pantothenate kinase</fullName>
        <ecNumber evidence="6 16">2.7.1.33</ecNumber>
    </recommendedName>
    <alternativeName>
        <fullName evidence="16">PanK-III</fullName>
    </alternativeName>
    <alternativeName>
        <fullName evidence="16">Pantothenic acid kinase</fullName>
    </alternativeName>
</protein>
<dbReference type="GO" id="GO:0046872">
    <property type="term" value="F:metal ion binding"/>
    <property type="evidence" value="ECO:0007669"/>
    <property type="project" value="UniProtKB-KW"/>
</dbReference>
<comment type="caution">
    <text evidence="17">The sequence shown here is derived from an EMBL/GenBank/DDBJ whole genome shotgun (WGS) entry which is preliminary data.</text>
</comment>
<sequence>MGNSHITLGGFEQESLLFVANLLTCPYRTEDQYAVELLQIMNLHCAELKDVDGIVISSVVPEVCAPIQRAFLHICGVQPLLLGPGVKTGLNILIDNPAQLGSDMVASAVAAIAKYPLPCVIFDLGTAITVSFLDQKGSFLGGMICAGVNIMLHALTTQTALLPHISLENPDHFIGKNTVQSMQSGLLYGTAAMLDGLAARFATELHEPPTLIATGGMAHLITQNCVSPFLVDKHLLLDGLRLIYEKNRKNPKLPRSKQG</sequence>
<dbReference type="NCBIfam" id="TIGR00671">
    <property type="entry name" value="baf"/>
    <property type="match status" value="1"/>
</dbReference>
<evidence type="ECO:0000313" key="18">
    <source>
        <dbReference type="Proteomes" id="UP000754750"/>
    </source>
</evidence>
<dbReference type="InterPro" id="IPR004619">
    <property type="entry name" value="Type_III_PanK"/>
</dbReference>
<gene>
    <name evidence="16" type="primary">coaX</name>
    <name evidence="17" type="ORF">E7512_05620</name>
</gene>
<dbReference type="PANTHER" id="PTHR34265">
    <property type="entry name" value="TYPE III PANTOTHENATE KINASE"/>
    <property type="match status" value="1"/>
</dbReference>
<dbReference type="GO" id="GO:0005737">
    <property type="term" value="C:cytoplasm"/>
    <property type="evidence" value="ECO:0007669"/>
    <property type="project" value="UniProtKB-SubCell"/>
</dbReference>
<comment type="function">
    <text evidence="16">Catalyzes the phosphorylation of pantothenate (Pan), the first step in CoA biosynthesis.</text>
</comment>